<evidence type="ECO:0000313" key="2">
    <source>
        <dbReference type="EMBL" id="MDC7135635.1"/>
    </source>
</evidence>
<accession>A0ABT5H5S3</accession>
<dbReference type="RefSeq" id="WP_272719797.1">
    <property type="nucleotide sequence ID" value="NZ_JAQPYS010000032.1"/>
</dbReference>
<name>A0ABT5H5S3_9BACE</name>
<dbReference type="Pfam" id="PF18329">
    <property type="entry name" value="SGBP_B_XBD"/>
    <property type="match status" value="1"/>
</dbReference>
<dbReference type="SUPFAM" id="SSF81296">
    <property type="entry name" value="E set domains"/>
    <property type="match status" value="1"/>
</dbReference>
<dbReference type="EMBL" id="JAQPYS010000032">
    <property type="protein sequence ID" value="MDC7135635.1"/>
    <property type="molecule type" value="Genomic_DNA"/>
</dbReference>
<comment type="caution">
    <text evidence="2">The sequence shown here is derived from an EMBL/GenBank/DDBJ whole genome shotgun (WGS) entry which is preliminary data.</text>
</comment>
<evidence type="ECO:0000259" key="1">
    <source>
        <dbReference type="Pfam" id="PF18329"/>
    </source>
</evidence>
<dbReference type="InterPro" id="IPR014756">
    <property type="entry name" value="Ig_E-set"/>
</dbReference>
<dbReference type="InterPro" id="IPR013783">
    <property type="entry name" value="Ig-like_fold"/>
</dbReference>
<dbReference type="PROSITE" id="PS51257">
    <property type="entry name" value="PROKAR_LIPOPROTEIN"/>
    <property type="match status" value="1"/>
</dbReference>
<keyword evidence="3" id="KW-1185">Reference proteome</keyword>
<feature type="domain" description="Surface glycan-binding protein B xyloglucan binding" evidence="1">
    <location>
        <begin position="225"/>
        <end position="393"/>
    </location>
</feature>
<protein>
    <submittedName>
        <fullName evidence="2">Glycan-binding surface protein</fullName>
    </submittedName>
</protein>
<organism evidence="2 3">
    <name type="scientific">Bacteroides zhangwenhongii</name>
    <dbReference type="NCBI Taxonomy" id="2650157"/>
    <lineage>
        <taxon>Bacteria</taxon>
        <taxon>Pseudomonadati</taxon>
        <taxon>Bacteroidota</taxon>
        <taxon>Bacteroidia</taxon>
        <taxon>Bacteroidales</taxon>
        <taxon>Bacteroidaceae</taxon>
        <taxon>Bacteroides</taxon>
    </lineage>
</organism>
<gene>
    <name evidence="2" type="ORF">PQG98_04645</name>
</gene>
<dbReference type="Gene3D" id="2.60.40.10">
    <property type="entry name" value="Immunoglobulins"/>
    <property type="match status" value="2"/>
</dbReference>
<sequence>MNNMKTLNRITHRILIGTVLLATLFSCQDVVTYNDGYDDGMNSFGAPDVQGIYSPDDTDLQVPLAKGGFGEMIVLVGENLSNVTKITFNNMEVGLSEVYATSKKACFPLPGDMPEEITNKLYYETERGNTTCEFKLDVPAMEINGLYNEFALPGTSLQIKGKYFELYGFGKNSSSVIKFGDTELEIESVTDQVITAKLPGDIPDNSMIVVEWNGTEGHCSYQLPYRQTDNLVWDLANPSDYGIWGGKDFITDGSNTGDPVALAGSFFRVKGTYKAWSYTGLPSGSIILDEEVAANPSDYLFKFEVNSASDYPFYDITSKTGGYLIKLNGGNYQWKYSLDENMNTFGEWYTVTLELENVATAGLVSGKIALTLAMQPNVEWNVDHSFANIRIEKKIGQ</sequence>
<reference evidence="2 3" key="1">
    <citation type="submission" date="2023-01" db="EMBL/GenBank/DDBJ databases">
        <title>Exploring GABA producing Bacteroides strains toward improving mental health.</title>
        <authorList>
            <person name="Yousuf B."/>
            <person name="Bouhlel N.E."/>
            <person name="Mottawea W."/>
            <person name="Hammami R."/>
        </authorList>
    </citation>
    <scope>NUCLEOTIDE SEQUENCE [LARGE SCALE GENOMIC DNA]</scope>
    <source>
        <strain evidence="2 3">UO.H1054</strain>
    </source>
</reference>
<proteinExistence type="predicted"/>
<dbReference type="InterPro" id="IPR040475">
    <property type="entry name" value="SGBP_B_XBD"/>
</dbReference>
<dbReference type="Proteomes" id="UP001215398">
    <property type="component" value="Unassembled WGS sequence"/>
</dbReference>
<evidence type="ECO:0000313" key="3">
    <source>
        <dbReference type="Proteomes" id="UP001215398"/>
    </source>
</evidence>